<feature type="compositionally biased region" description="Basic and acidic residues" evidence="1">
    <location>
        <begin position="161"/>
        <end position="172"/>
    </location>
</feature>
<evidence type="ECO:0000313" key="2">
    <source>
        <dbReference type="EMBL" id="WVZ58699.1"/>
    </source>
</evidence>
<feature type="non-terminal residue" evidence="2">
    <location>
        <position position="470"/>
    </location>
</feature>
<dbReference type="Proteomes" id="UP001341281">
    <property type="component" value="Chromosome 02"/>
</dbReference>
<gene>
    <name evidence="2" type="ORF">U9M48_008941</name>
</gene>
<dbReference type="AlphaFoldDB" id="A0AAQ3SQL8"/>
<protein>
    <submittedName>
        <fullName evidence="2">Uncharacterized protein</fullName>
    </submittedName>
</protein>
<sequence length="470" mass="50424">RSIHGVADLLESINVLIVESHEKVDAALCLARGHQDQEALDGQVRRQERARWPVAEVEVVEPEPQPAVRLQIRAEGRAQVCGRWRQLLPGAFRQLHEVDEGLDVLGVDSPDGVADGADHRGVARRQQLPGLHPRERPQHHVAEELQGHRRLGAAPAVDGDPDPRELLRRQVPRRRDLLPGVRQEALERAAAPAHAGLELGDELLREVHGEVLDPVQREHGVGVAPAALAPELDVPVVEPGHGWAAGHGDRRAVGEGRRYGGRGGGAHGGGPGTVEEAHGLAVGDEVLARGADHQAAAHVPRQLRLEQRLVGTQAIYLIGLGVELVDVRRQVLRQRVGEVGVGRGLDDKHSGVVEMEALPAAIVDPEPPREVRVLGHGGEEALHYVGVVRRRRVPRVEGRDPSVEARSKAVSGDLLPPPLADAGGGLSTVRLVISTVTGIVVSASLPRNDDADDDEDEDGDEFFSPISACS</sequence>
<feature type="region of interest" description="Disordered" evidence="1">
    <location>
        <begin position="445"/>
        <end position="470"/>
    </location>
</feature>
<feature type="non-terminal residue" evidence="2">
    <location>
        <position position="1"/>
    </location>
</feature>
<feature type="compositionally biased region" description="Acidic residues" evidence="1">
    <location>
        <begin position="450"/>
        <end position="461"/>
    </location>
</feature>
<evidence type="ECO:0000313" key="3">
    <source>
        <dbReference type="Proteomes" id="UP001341281"/>
    </source>
</evidence>
<feature type="region of interest" description="Disordered" evidence="1">
    <location>
        <begin position="255"/>
        <end position="276"/>
    </location>
</feature>
<proteinExistence type="predicted"/>
<keyword evidence="3" id="KW-1185">Reference proteome</keyword>
<reference evidence="2 3" key="1">
    <citation type="submission" date="2024-02" db="EMBL/GenBank/DDBJ databases">
        <title>High-quality chromosome-scale genome assembly of Pensacola bahiagrass (Paspalum notatum Flugge var. saurae).</title>
        <authorList>
            <person name="Vega J.M."/>
            <person name="Podio M."/>
            <person name="Orjuela J."/>
            <person name="Siena L.A."/>
            <person name="Pessino S.C."/>
            <person name="Combes M.C."/>
            <person name="Mariac C."/>
            <person name="Albertini E."/>
            <person name="Pupilli F."/>
            <person name="Ortiz J.P.A."/>
            <person name="Leblanc O."/>
        </authorList>
    </citation>
    <scope>NUCLEOTIDE SEQUENCE [LARGE SCALE GENOMIC DNA]</scope>
    <source>
        <strain evidence="2">R1</strain>
        <tissue evidence="2">Leaf</tissue>
    </source>
</reference>
<organism evidence="2 3">
    <name type="scientific">Paspalum notatum var. saurae</name>
    <dbReference type="NCBI Taxonomy" id="547442"/>
    <lineage>
        <taxon>Eukaryota</taxon>
        <taxon>Viridiplantae</taxon>
        <taxon>Streptophyta</taxon>
        <taxon>Embryophyta</taxon>
        <taxon>Tracheophyta</taxon>
        <taxon>Spermatophyta</taxon>
        <taxon>Magnoliopsida</taxon>
        <taxon>Liliopsida</taxon>
        <taxon>Poales</taxon>
        <taxon>Poaceae</taxon>
        <taxon>PACMAD clade</taxon>
        <taxon>Panicoideae</taxon>
        <taxon>Andropogonodae</taxon>
        <taxon>Paspaleae</taxon>
        <taxon>Paspalinae</taxon>
        <taxon>Paspalum</taxon>
    </lineage>
</organism>
<feature type="compositionally biased region" description="Gly residues" evidence="1">
    <location>
        <begin position="261"/>
        <end position="272"/>
    </location>
</feature>
<dbReference type="EMBL" id="CP144746">
    <property type="protein sequence ID" value="WVZ58699.1"/>
    <property type="molecule type" value="Genomic_DNA"/>
</dbReference>
<feature type="region of interest" description="Disordered" evidence="1">
    <location>
        <begin position="146"/>
        <end position="172"/>
    </location>
</feature>
<accession>A0AAQ3SQL8</accession>
<name>A0AAQ3SQL8_PASNO</name>
<evidence type="ECO:0000256" key="1">
    <source>
        <dbReference type="SAM" id="MobiDB-lite"/>
    </source>
</evidence>